<dbReference type="Pfam" id="PF02601">
    <property type="entry name" value="Exonuc_VII_L"/>
    <property type="match status" value="1"/>
</dbReference>
<evidence type="ECO:0000313" key="4">
    <source>
        <dbReference type="EMBL" id="NMP28979.1"/>
    </source>
</evidence>
<feature type="domain" description="Exonuclease VII large subunit C-terminal" evidence="2">
    <location>
        <begin position="213"/>
        <end position="478"/>
    </location>
</feature>
<reference evidence="4 5" key="2">
    <citation type="submission" date="2020-06" db="EMBL/GenBank/DDBJ databases">
        <title>Polyphasic characterization of a Rahnella strain isolated from tree sap.</title>
        <authorList>
            <person name="Kim I.S."/>
        </authorList>
    </citation>
    <scope>NUCLEOTIDE SEQUENCE [LARGE SCALE GENOMIC DNA]</scope>
    <source>
        <strain evidence="4 5">SAP-1</strain>
    </source>
</reference>
<proteinExistence type="predicted"/>
<name>A0A848MPH6_9GAMM</name>
<accession>A0A848MPH6</accession>
<dbReference type="PANTHER" id="PTHR30008:SF0">
    <property type="entry name" value="EXODEOXYRIBONUCLEASE 7 LARGE SUBUNIT"/>
    <property type="match status" value="1"/>
</dbReference>
<evidence type="ECO:0000313" key="5">
    <source>
        <dbReference type="Proteomes" id="UP000585363"/>
    </source>
</evidence>
<sequence length="649" mass="73305">MTDFIYLNTSYQDKDKVKALGAKWDPDFRRWRIPADTADLHVFSPWLSAEITSTLTPANNLDLPAPLESSLSPTIYRPDGITLSVLLKGVEDVVNQTFAQGVWTIVEVVNVKIIKENVYLDLCERDPQGNELVKAVAIIWSKQAAVILPKYQQITGSLLGPGIKLLVRAKPHFTARWGFKLQITEIDPAFTLGDLEARKQRIRVQLQQQGIWKKNKQLSLPWDYQDILVIAPQNAAGLGDFQTEAKWLQSFNVCNFEYVHSLFQGHTATAEIRQKLKNALDSRTKQGIPLPDIIVIIRGGGSVNDLAWLNDFELCRDICLLPIPVLTGIGHEKDSTVLDEVACYAFDTPSKVIGSIIQNIKQRTSEARELYASVINYALRIKEDALREITLLSLENKAAALSILEKSRHALLSTINNIQQNSLKHIAQSRHITAQHYQLIKLQSTKEVSELKSHLPYLLLQVKNNARANIALSRREASDITDYLWQESGRKCATARAGTSRLFTALENNTEKNTYIARQNCRNDMTSLQENALRLVYNGHNQIRSLITGISEKTKTDIRQLKLTLNQEVRFNLNQVGYQLTLSRHKTQGFIREITGQGPEKTLRRGFTIIQDEKGKPVTSSKITANKITIQFYDGSRKAIMEKNDDDNI</sequence>
<feature type="domain" description="DUF5710" evidence="3">
    <location>
        <begin position="5"/>
        <end position="47"/>
    </location>
</feature>
<dbReference type="GO" id="GO:0008855">
    <property type="term" value="F:exodeoxyribonuclease VII activity"/>
    <property type="evidence" value="ECO:0007669"/>
    <property type="project" value="UniProtKB-UniRule"/>
</dbReference>
<dbReference type="Proteomes" id="UP000585363">
    <property type="component" value="Unassembled WGS sequence"/>
</dbReference>
<dbReference type="GO" id="GO:0006308">
    <property type="term" value="P:DNA catabolic process"/>
    <property type="evidence" value="ECO:0007669"/>
    <property type="project" value="UniProtKB-UniRule"/>
</dbReference>
<dbReference type="PANTHER" id="PTHR30008">
    <property type="entry name" value="EXODEOXYRIBONUCLEASE 7 LARGE SUBUNIT"/>
    <property type="match status" value="1"/>
</dbReference>
<reference evidence="4 5" key="1">
    <citation type="submission" date="2020-01" db="EMBL/GenBank/DDBJ databases">
        <authorList>
            <person name="Lee S.D."/>
        </authorList>
    </citation>
    <scope>NUCLEOTIDE SEQUENCE [LARGE SCALE GENOMIC DNA]</scope>
    <source>
        <strain evidence="4 5">SAP-1</strain>
    </source>
</reference>
<protein>
    <recommendedName>
        <fullName evidence="1">Exodeoxyribonuclease VII large subunit</fullName>
        <ecNumber evidence="1">3.1.11.6</ecNumber>
    </recommendedName>
</protein>
<keyword evidence="5" id="KW-1185">Reference proteome</keyword>
<dbReference type="InterPro" id="IPR043764">
    <property type="entry name" value="DUF5710"/>
</dbReference>
<dbReference type="InterPro" id="IPR003753">
    <property type="entry name" value="Exonuc_VII_L"/>
</dbReference>
<gene>
    <name evidence="4" type="primary">xseA</name>
    <name evidence="4" type="ORF">GW590_19145</name>
</gene>
<dbReference type="Pfam" id="PF18974">
    <property type="entry name" value="DUF5710"/>
    <property type="match status" value="1"/>
</dbReference>
<evidence type="ECO:0000259" key="2">
    <source>
        <dbReference type="Pfam" id="PF02601"/>
    </source>
</evidence>
<dbReference type="EMBL" id="JAADJU010000011">
    <property type="protein sequence ID" value="NMP28979.1"/>
    <property type="molecule type" value="Genomic_DNA"/>
</dbReference>
<comment type="caution">
    <text evidence="4">The sequence shown here is derived from an EMBL/GenBank/DDBJ whole genome shotgun (WGS) entry which is preliminary data.</text>
</comment>
<dbReference type="GO" id="GO:0009318">
    <property type="term" value="C:exodeoxyribonuclease VII complex"/>
    <property type="evidence" value="ECO:0007669"/>
    <property type="project" value="UniProtKB-UniRule"/>
</dbReference>
<dbReference type="AlphaFoldDB" id="A0A848MPH6"/>
<evidence type="ECO:0000256" key="1">
    <source>
        <dbReference type="NCBIfam" id="TIGR00237"/>
    </source>
</evidence>
<evidence type="ECO:0000259" key="3">
    <source>
        <dbReference type="Pfam" id="PF18974"/>
    </source>
</evidence>
<keyword evidence="4" id="KW-0378">Hydrolase</keyword>
<dbReference type="RefSeq" id="WP_169404686.1">
    <property type="nucleotide sequence ID" value="NZ_JAADJU010000011.1"/>
</dbReference>
<dbReference type="NCBIfam" id="TIGR00237">
    <property type="entry name" value="xseA"/>
    <property type="match status" value="1"/>
</dbReference>
<organism evidence="4 5">
    <name type="scientific">Rouxiella aceris</name>
    <dbReference type="NCBI Taxonomy" id="2703884"/>
    <lineage>
        <taxon>Bacteria</taxon>
        <taxon>Pseudomonadati</taxon>
        <taxon>Pseudomonadota</taxon>
        <taxon>Gammaproteobacteria</taxon>
        <taxon>Enterobacterales</taxon>
        <taxon>Yersiniaceae</taxon>
        <taxon>Rouxiella</taxon>
    </lineage>
</organism>
<dbReference type="EC" id="3.1.11.6" evidence="1"/>
<dbReference type="InterPro" id="IPR020579">
    <property type="entry name" value="Exonuc_VII_lsu_C"/>
</dbReference>